<keyword evidence="3" id="KW-1185">Reference proteome</keyword>
<reference evidence="2 3" key="1">
    <citation type="submission" date="2019-06" db="EMBL/GenBank/DDBJ databases">
        <title>Complete genome sequence of Antarcticibacterium flavum KCTC 52984T from an Antarctic marine sediment.</title>
        <authorList>
            <person name="Lee Y.M."/>
            <person name="Shin S.C."/>
        </authorList>
    </citation>
    <scope>NUCLEOTIDE SEQUENCE [LARGE SCALE GENOMIC DNA]</scope>
    <source>
        <strain evidence="2 3">KCTC 52984</strain>
    </source>
</reference>
<dbReference type="OrthoDB" id="1187639at2"/>
<dbReference type="RefSeq" id="WP_139065597.1">
    <property type="nucleotide sequence ID" value="NZ_CP040812.1"/>
</dbReference>
<feature type="signal peptide" evidence="1">
    <location>
        <begin position="1"/>
        <end position="22"/>
    </location>
</feature>
<dbReference type="AlphaFoldDB" id="A0A5B7X1P3"/>
<dbReference type="EMBL" id="CP040812">
    <property type="protein sequence ID" value="QCY69015.1"/>
    <property type="molecule type" value="Genomic_DNA"/>
</dbReference>
<dbReference type="Proteomes" id="UP000309016">
    <property type="component" value="Chromosome"/>
</dbReference>
<dbReference type="KEGG" id="afla:FHG64_06115"/>
<accession>A0A5B7X1P3</accession>
<gene>
    <name evidence="2" type="ORF">FHG64_06115</name>
</gene>
<organism evidence="2 3">
    <name type="scientific">Antarcticibacterium flavum</name>
    <dbReference type="NCBI Taxonomy" id="2058175"/>
    <lineage>
        <taxon>Bacteria</taxon>
        <taxon>Pseudomonadati</taxon>
        <taxon>Bacteroidota</taxon>
        <taxon>Flavobacteriia</taxon>
        <taxon>Flavobacteriales</taxon>
        <taxon>Flavobacteriaceae</taxon>
        <taxon>Antarcticibacterium</taxon>
    </lineage>
</organism>
<feature type="chain" id="PRO_5022992277" description="DUF4369 domain-containing protein" evidence="1">
    <location>
        <begin position="23"/>
        <end position="244"/>
    </location>
</feature>
<evidence type="ECO:0000256" key="1">
    <source>
        <dbReference type="SAM" id="SignalP"/>
    </source>
</evidence>
<protein>
    <recommendedName>
        <fullName evidence="4">DUF4369 domain-containing protein</fullName>
    </recommendedName>
</protein>
<evidence type="ECO:0000313" key="2">
    <source>
        <dbReference type="EMBL" id="QCY69015.1"/>
    </source>
</evidence>
<sequence>MKSLNWPFLFLFSAIINIPPLAAQEAQDPMAAYKWFDAVVGKENTGLFNGIEYIEQHVTVNDRQKFLGSIYYSPGSLVYEGQPYYEVDMKYNVYDDLLLLRGTGSKPLQIHQSRIAEFHLDGYDFININADTTAAVHGFYEVLLETGQLKLLKKHRKKYRKFLDRSYTYYEFYDDTPGYAIAIEEDFHPANSRREVISAFPGNAREIRRFYRERRKLSKNNPDIFMRELAGRLEQLSHSNTAGK</sequence>
<proteinExistence type="predicted"/>
<keyword evidence="1" id="KW-0732">Signal</keyword>
<evidence type="ECO:0000313" key="3">
    <source>
        <dbReference type="Proteomes" id="UP000309016"/>
    </source>
</evidence>
<evidence type="ECO:0008006" key="4">
    <source>
        <dbReference type="Google" id="ProtNLM"/>
    </source>
</evidence>
<name>A0A5B7X1P3_9FLAO</name>